<dbReference type="PRINTS" id="PR00507">
    <property type="entry name" value="N12N6MTFRASE"/>
</dbReference>
<comment type="similarity">
    <text evidence="1">Belongs to the N(4)/N(6)-methyltransferase family.</text>
</comment>
<dbReference type="InterPro" id="IPR011639">
    <property type="entry name" value="MethylTrfase_TaqI-like_dom"/>
</dbReference>
<dbReference type="RefSeq" id="WP_218032760.1">
    <property type="nucleotide sequence ID" value="NZ_BJZO01000013.1"/>
</dbReference>
<evidence type="ECO:0000259" key="10">
    <source>
        <dbReference type="Pfam" id="PF12950"/>
    </source>
</evidence>
<dbReference type="Gene3D" id="3.40.50.150">
    <property type="entry name" value="Vaccinia Virus protein VP39"/>
    <property type="match status" value="1"/>
</dbReference>
<dbReference type="EC" id="2.1.1.72" evidence="2"/>
<keyword evidence="3 11" id="KW-0489">Methyltransferase</keyword>
<evidence type="ECO:0000256" key="8">
    <source>
        <dbReference type="ARBA" id="ARBA00047942"/>
    </source>
</evidence>
<evidence type="ECO:0000256" key="6">
    <source>
        <dbReference type="ARBA" id="ARBA00022747"/>
    </source>
</evidence>
<dbReference type="InterPro" id="IPR050953">
    <property type="entry name" value="N4_N6_ade-DNA_methylase"/>
</dbReference>
<evidence type="ECO:0000256" key="2">
    <source>
        <dbReference type="ARBA" id="ARBA00011900"/>
    </source>
</evidence>
<keyword evidence="5" id="KW-0949">S-adenosyl-L-methionine</keyword>
<dbReference type="GO" id="GO:0003676">
    <property type="term" value="F:nucleic acid binding"/>
    <property type="evidence" value="ECO:0007669"/>
    <property type="project" value="InterPro"/>
</dbReference>
<dbReference type="InterPro" id="IPR002052">
    <property type="entry name" value="DNA_methylase_N6_adenine_CS"/>
</dbReference>
<comment type="catalytic activity">
    <reaction evidence="8">
        <text>a 2'-deoxyadenosine in DNA + S-adenosyl-L-methionine = an N(6)-methyl-2'-deoxyadenosine in DNA + S-adenosyl-L-homocysteine + H(+)</text>
        <dbReference type="Rhea" id="RHEA:15197"/>
        <dbReference type="Rhea" id="RHEA-COMP:12418"/>
        <dbReference type="Rhea" id="RHEA-COMP:12419"/>
        <dbReference type="ChEBI" id="CHEBI:15378"/>
        <dbReference type="ChEBI" id="CHEBI:57856"/>
        <dbReference type="ChEBI" id="CHEBI:59789"/>
        <dbReference type="ChEBI" id="CHEBI:90615"/>
        <dbReference type="ChEBI" id="CHEBI:90616"/>
        <dbReference type="EC" id="2.1.1.72"/>
    </reaction>
</comment>
<dbReference type="Proteomes" id="UP000321567">
    <property type="component" value="Unassembled WGS sequence"/>
</dbReference>
<feature type="domain" description="TaqI-like C-terminal specificity" evidence="10">
    <location>
        <begin position="410"/>
        <end position="504"/>
    </location>
</feature>
<keyword evidence="6" id="KW-0680">Restriction system</keyword>
<name>A0A512H5I8_9PROT</name>
<evidence type="ECO:0000259" key="9">
    <source>
        <dbReference type="Pfam" id="PF07669"/>
    </source>
</evidence>
<dbReference type="GO" id="GO:0032259">
    <property type="term" value="P:methylation"/>
    <property type="evidence" value="ECO:0007669"/>
    <property type="project" value="UniProtKB-KW"/>
</dbReference>
<sequence length="555" mass="60542">MSTPAQGAVFTRQILAEFLLDLAGYTLDAPLPDWRFLEPSAGGGTILLAAIERLLAVWRREPGRDRDPLALADAIRAVEIHPETFEATRTRVVETLRAHGLGSRPARALADRWLVPGDFLLCPLPDAFDVIAGNPPYVRTERQCPARRADYRARYATVYDRADLYVPFFERALRLLAPGATLAFICADRWMKNRYGGPLRALIRQEYHLRLIVDLNALDPFEIPVLAYPALTVITRAAPGPTTLVAGIDPDPAGLAALARHLKTQTLPSSASALAPPQAGAVSVRPTDLGPGGAAPWILGAPERGALVRRLEATFPRLEETGCRVGIGVATGADAAFIAPFEALDVEPDRKLPLVKTRDVASGRVAWGGLGVVNPFAPEGGLVALEAYPRLAAHLEAHRARLEARHVARRLPGHWYRTIDRIHPALATTPKLLIPDIKGHAHVVLEEGRYYPHHNLYHITATTWDLRALRAVLASGIAHLFVAAYSPRLHGGFLRFQAQYLRRICLPRWESVPAPIQAALRALPPDAPPEAARPAVSALYGLDARDWQAIEGDAP</sequence>
<gene>
    <name evidence="11" type="ORF">ROR02_07710</name>
</gene>
<dbReference type="PANTHER" id="PTHR33841:SF5">
    <property type="entry name" value="DNA METHYLASE (MODIFICATION METHYLASE) (METHYLTRANSFERASE)-RELATED"/>
    <property type="match status" value="1"/>
</dbReference>
<dbReference type="PANTHER" id="PTHR33841">
    <property type="entry name" value="DNA METHYLTRANSFERASE YEEA-RELATED"/>
    <property type="match status" value="1"/>
</dbReference>
<evidence type="ECO:0000256" key="3">
    <source>
        <dbReference type="ARBA" id="ARBA00022603"/>
    </source>
</evidence>
<feature type="domain" description="Type II methyltransferase M.TaqI-like" evidence="9">
    <location>
        <begin position="127"/>
        <end position="221"/>
    </location>
</feature>
<dbReference type="Pfam" id="PF07669">
    <property type="entry name" value="Eco57I"/>
    <property type="match status" value="1"/>
</dbReference>
<keyword evidence="12" id="KW-1185">Reference proteome</keyword>
<protein>
    <recommendedName>
        <fullName evidence="2">site-specific DNA-methyltransferase (adenine-specific)</fullName>
        <ecNumber evidence="2">2.1.1.72</ecNumber>
    </recommendedName>
</protein>
<dbReference type="GO" id="GO:0006304">
    <property type="term" value="P:DNA modification"/>
    <property type="evidence" value="ECO:0007669"/>
    <property type="project" value="InterPro"/>
</dbReference>
<accession>A0A512H5I8</accession>
<dbReference type="InterPro" id="IPR029063">
    <property type="entry name" value="SAM-dependent_MTases_sf"/>
</dbReference>
<evidence type="ECO:0000256" key="5">
    <source>
        <dbReference type="ARBA" id="ARBA00022691"/>
    </source>
</evidence>
<dbReference type="GO" id="GO:0009007">
    <property type="term" value="F:site-specific DNA-methyltransferase (adenine-specific) activity"/>
    <property type="evidence" value="ECO:0007669"/>
    <property type="project" value="UniProtKB-EC"/>
</dbReference>
<proteinExistence type="inferred from homology"/>
<evidence type="ECO:0000256" key="4">
    <source>
        <dbReference type="ARBA" id="ARBA00022679"/>
    </source>
</evidence>
<dbReference type="Pfam" id="PF12950">
    <property type="entry name" value="TaqI_C"/>
    <property type="match status" value="1"/>
</dbReference>
<reference evidence="11 12" key="1">
    <citation type="submission" date="2019-07" db="EMBL/GenBank/DDBJ databases">
        <title>Whole genome shotgun sequence of Rhodospirillum oryzae NBRC 107573.</title>
        <authorList>
            <person name="Hosoyama A."/>
            <person name="Uohara A."/>
            <person name="Ohji S."/>
            <person name="Ichikawa N."/>
        </authorList>
    </citation>
    <scope>NUCLEOTIDE SEQUENCE [LARGE SCALE GENOMIC DNA]</scope>
    <source>
        <strain evidence="11 12">NBRC 107573</strain>
    </source>
</reference>
<dbReference type="AlphaFoldDB" id="A0A512H5I8"/>
<evidence type="ECO:0000313" key="11">
    <source>
        <dbReference type="EMBL" id="GEO80640.1"/>
    </source>
</evidence>
<comment type="caution">
    <text evidence="11">The sequence shown here is derived from an EMBL/GenBank/DDBJ whole genome shotgun (WGS) entry which is preliminary data.</text>
</comment>
<keyword evidence="7" id="KW-0238">DNA-binding</keyword>
<evidence type="ECO:0000256" key="7">
    <source>
        <dbReference type="ARBA" id="ARBA00023125"/>
    </source>
</evidence>
<dbReference type="SUPFAM" id="SSF53335">
    <property type="entry name" value="S-adenosyl-L-methionine-dependent methyltransferases"/>
    <property type="match status" value="1"/>
</dbReference>
<keyword evidence="4 11" id="KW-0808">Transferase</keyword>
<dbReference type="EMBL" id="BJZO01000013">
    <property type="protein sequence ID" value="GEO80640.1"/>
    <property type="molecule type" value="Genomic_DNA"/>
</dbReference>
<evidence type="ECO:0000313" key="12">
    <source>
        <dbReference type="Proteomes" id="UP000321567"/>
    </source>
</evidence>
<dbReference type="PROSITE" id="PS00092">
    <property type="entry name" value="N6_MTASE"/>
    <property type="match status" value="1"/>
</dbReference>
<evidence type="ECO:0000256" key="1">
    <source>
        <dbReference type="ARBA" id="ARBA00006594"/>
    </source>
</evidence>
<dbReference type="InterPro" id="IPR025931">
    <property type="entry name" value="TaqI_C"/>
</dbReference>
<organism evidence="11 12">
    <name type="scientific">Pararhodospirillum oryzae</name>
    <dbReference type="NCBI Taxonomy" id="478448"/>
    <lineage>
        <taxon>Bacteria</taxon>
        <taxon>Pseudomonadati</taxon>
        <taxon>Pseudomonadota</taxon>
        <taxon>Alphaproteobacteria</taxon>
        <taxon>Rhodospirillales</taxon>
        <taxon>Rhodospirillaceae</taxon>
        <taxon>Pararhodospirillum</taxon>
    </lineage>
</organism>